<dbReference type="PANTHER" id="PTHR11926:SF1498">
    <property type="entry name" value="GLYCOSYLTRANSFERASE"/>
    <property type="match status" value="1"/>
</dbReference>
<gene>
    <name evidence="7" type="ORF">DKX38_023534</name>
</gene>
<keyword evidence="4" id="KW-0808">Transferase</keyword>
<comment type="catalytic activity">
    <reaction evidence="5">
        <text>an anthocyanidin + UDP-alpha-D-glucose + H(+) = an anthocyanidin 3-O-beta-D-glucoside + UDP</text>
        <dbReference type="Rhea" id="RHEA:20093"/>
        <dbReference type="ChEBI" id="CHEBI:15378"/>
        <dbReference type="ChEBI" id="CHEBI:16307"/>
        <dbReference type="ChEBI" id="CHEBI:58223"/>
        <dbReference type="ChEBI" id="CHEBI:58885"/>
        <dbReference type="ChEBI" id="CHEBI:143576"/>
        <dbReference type="EC" id="2.4.1.115"/>
    </reaction>
</comment>
<comment type="similarity">
    <text evidence="2">Belongs to the UDP-glycosyltransferase family.</text>
</comment>
<dbReference type="PROSITE" id="PS00375">
    <property type="entry name" value="UDPGT"/>
    <property type="match status" value="1"/>
</dbReference>
<name>A0A5N5JQ33_9ROSI</name>
<dbReference type="Gene3D" id="3.40.50.2000">
    <property type="entry name" value="Glycogen Phosphorylase B"/>
    <property type="match status" value="4"/>
</dbReference>
<organism evidence="7 8">
    <name type="scientific">Salix brachista</name>
    <dbReference type="NCBI Taxonomy" id="2182728"/>
    <lineage>
        <taxon>Eukaryota</taxon>
        <taxon>Viridiplantae</taxon>
        <taxon>Streptophyta</taxon>
        <taxon>Embryophyta</taxon>
        <taxon>Tracheophyta</taxon>
        <taxon>Spermatophyta</taxon>
        <taxon>Magnoliopsida</taxon>
        <taxon>eudicotyledons</taxon>
        <taxon>Gunneridae</taxon>
        <taxon>Pentapetalae</taxon>
        <taxon>rosids</taxon>
        <taxon>fabids</taxon>
        <taxon>Malpighiales</taxon>
        <taxon>Salicaceae</taxon>
        <taxon>Saliceae</taxon>
        <taxon>Salix</taxon>
    </lineage>
</organism>
<dbReference type="GO" id="GO:0047213">
    <property type="term" value="F:anthocyanidin 3-O-glucosyltransferase activity"/>
    <property type="evidence" value="ECO:0007669"/>
    <property type="project" value="UniProtKB-EC"/>
</dbReference>
<feature type="region of interest" description="Disordered" evidence="6">
    <location>
        <begin position="724"/>
        <end position="745"/>
    </location>
</feature>
<dbReference type="GO" id="GO:0080044">
    <property type="term" value="F:quercetin 7-O-glucosyltransferase activity"/>
    <property type="evidence" value="ECO:0007669"/>
    <property type="project" value="TreeGrafter"/>
</dbReference>
<dbReference type="CDD" id="cd03784">
    <property type="entry name" value="GT1_Gtf-like"/>
    <property type="match status" value="1"/>
</dbReference>
<dbReference type="Pfam" id="PF00201">
    <property type="entry name" value="UDPGT"/>
    <property type="match status" value="1"/>
</dbReference>
<evidence type="ECO:0000256" key="1">
    <source>
        <dbReference type="ARBA" id="ARBA00004935"/>
    </source>
</evidence>
<evidence type="ECO:0000256" key="2">
    <source>
        <dbReference type="ARBA" id="ARBA00009995"/>
    </source>
</evidence>
<proteinExistence type="inferred from homology"/>
<dbReference type="SUPFAM" id="SSF53756">
    <property type="entry name" value="UDP-Glycosyltransferase/glycogen phosphorylase"/>
    <property type="match status" value="2"/>
</dbReference>
<evidence type="ECO:0000313" key="8">
    <source>
        <dbReference type="Proteomes" id="UP000326939"/>
    </source>
</evidence>
<evidence type="ECO:0000313" key="7">
    <source>
        <dbReference type="EMBL" id="KAB5519215.1"/>
    </source>
</evidence>
<dbReference type="Proteomes" id="UP000326939">
    <property type="component" value="Chromosome 16"/>
</dbReference>
<comment type="pathway">
    <text evidence="1">Pigment biosynthesis; anthocyanin biosynthesis.</text>
</comment>
<evidence type="ECO:0000256" key="3">
    <source>
        <dbReference type="ARBA" id="ARBA00012585"/>
    </source>
</evidence>
<dbReference type="EC" id="2.4.1.115" evidence="3"/>
<evidence type="ECO:0000256" key="5">
    <source>
        <dbReference type="ARBA" id="ARBA00047606"/>
    </source>
</evidence>
<evidence type="ECO:0000256" key="6">
    <source>
        <dbReference type="SAM" id="MobiDB-lite"/>
    </source>
</evidence>
<comment type="caution">
    <text evidence="7">The sequence shown here is derived from an EMBL/GenBank/DDBJ whole genome shotgun (WGS) entry which is preliminary data.</text>
</comment>
<dbReference type="InterPro" id="IPR002213">
    <property type="entry name" value="UDP_glucos_trans"/>
</dbReference>
<dbReference type="InterPro" id="IPR035595">
    <property type="entry name" value="UDP_glycos_trans_CS"/>
</dbReference>
<dbReference type="GO" id="GO:0080043">
    <property type="term" value="F:quercetin 3-O-glucosyltransferase activity"/>
    <property type="evidence" value="ECO:0007669"/>
    <property type="project" value="TreeGrafter"/>
</dbReference>
<dbReference type="UniPathway" id="UPA00009"/>
<reference evidence="8" key="1">
    <citation type="journal article" date="2019" name="Gigascience">
        <title>De novo genome assembly of the endangered Acer yangbiense, a plant species with extremely small populations endemic to Yunnan Province, China.</title>
        <authorList>
            <person name="Yang J."/>
            <person name="Wariss H.M."/>
            <person name="Tao L."/>
            <person name="Zhang R."/>
            <person name="Yun Q."/>
            <person name="Hollingsworth P."/>
            <person name="Dao Z."/>
            <person name="Luo G."/>
            <person name="Guo H."/>
            <person name="Ma Y."/>
            <person name="Sun W."/>
        </authorList>
    </citation>
    <scope>NUCLEOTIDE SEQUENCE [LARGE SCALE GENOMIC DNA]</scope>
    <source>
        <strain evidence="8">cv. br00</strain>
    </source>
</reference>
<accession>A0A5N5JQ33</accession>
<evidence type="ECO:0000256" key="4">
    <source>
        <dbReference type="ARBA" id="ARBA00022679"/>
    </source>
</evidence>
<dbReference type="EMBL" id="VDCV01000016">
    <property type="protein sequence ID" value="KAB5519215.1"/>
    <property type="molecule type" value="Genomic_DNA"/>
</dbReference>
<dbReference type="AlphaFoldDB" id="A0A5N5JQ33"/>
<keyword evidence="8" id="KW-1185">Reference proteome</keyword>
<dbReference type="GO" id="GO:0009718">
    <property type="term" value="P:anthocyanin-containing compound biosynthetic process"/>
    <property type="evidence" value="ECO:0007669"/>
    <property type="project" value="UniProtKB-UniPathway"/>
</dbReference>
<protein>
    <recommendedName>
        <fullName evidence="3">anthocyanidin 3-O-glucosyltransferase</fullName>
        <ecNumber evidence="3">2.4.1.115</ecNumber>
    </recommendedName>
</protein>
<sequence length="766" mass="84687">MESKPEANYMPHLVLIPYPFQSHIKTMLKLAKLLHSKGFHITFVNTEFNHQRFLKTRGPDALDGLPNFRFETIPDGLPPSHIDASQETIPLAMAVENNMLAPFKVLLAKLDNPPITCIVSDVFMRFTVTAAEELGLPIVMFVTMSACGFMGFKQLHHLLEKGFLPLKGTNLVVEVTEHVVGLVFDSWDLTPTSCVLTDESYLTNGYLENTIIEGLPGMKPLRLKDYPYTQVINPNDFGFNFVMQAAETSVKAHAIAFHTFDALEQDVMDGLSTIFPRVYSVGPLQLLLNQIQQDGLSSIGYNLYACVEWGVGMEIDSNVEREGVEKLIRNLMGGEECKKTREKAEHWKKVEEEATVSNGSSSINLDRTIPDGLPPSDIDATQAIPSLCDAMNKNFLAPFTDLLLKLKNTVSEDNPPITCIVADPFAPVAIGAGEEVGLPVVMYANVNACGYMGFKQLYTLREKGFIPIIDLSDLSNGYLETKVDCAPGMKDVHLKDFPFIQTTYPDEVVFNFVMGAAETSVKARVIAFHTFDALEPEVLDGISTIFPRVYSIGPLQLLLNQIEENGLKSIGYNLWKEDYACLQWLDTKEPKSVVYVNFGSITVMKVDQLVEFAMGLANSKIPFLWIIRPDLVTGESAEFAETENRSFITSWFPQEEVLNHPAVGGFLTHSGWCSTIESLCAGVPMVCWPFFVDQAMILFLHPSTVNRGKGSLMLQKAAEASKESGSKGCCSKSKEKGSEHTGSSAMSCNLASYSVGLPRSSVNKRI</sequence>
<dbReference type="PANTHER" id="PTHR11926">
    <property type="entry name" value="GLUCOSYL/GLUCURONOSYL TRANSFERASES"/>
    <property type="match status" value="1"/>
</dbReference>